<organism evidence="8 9">
    <name type="scientific">Maribacter vaceletii</name>
    <dbReference type="NCBI Taxonomy" id="1206816"/>
    <lineage>
        <taxon>Bacteria</taxon>
        <taxon>Pseudomonadati</taxon>
        <taxon>Bacteroidota</taxon>
        <taxon>Flavobacteriia</taxon>
        <taxon>Flavobacteriales</taxon>
        <taxon>Flavobacteriaceae</taxon>
        <taxon>Maribacter</taxon>
    </lineage>
</organism>
<dbReference type="Proteomes" id="UP000269412">
    <property type="component" value="Unassembled WGS sequence"/>
</dbReference>
<gene>
    <name evidence="8" type="ORF">CLV91_0938</name>
</gene>
<dbReference type="SUPFAM" id="SSF48452">
    <property type="entry name" value="TPR-like"/>
    <property type="match status" value="1"/>
</dbReference>
<accession>A0A495EG10</accession>
<evidence type="ECO:0000256" key="3">
    <source>
        <dbReference type="ARBA" id="ARBA00022729"/>
    </source>
</evidence>
<dbReference type="InterPro" id="IPR011990">
    <property type="entry name" value="TPR-like_helical_dom_sf"/>
</dbReference>
<evidence type="ECO:0000256" key="1">
    <source>
        <dbReference type="ARBA" id="ARBA00004442"/>
    </source>
</evidence>
<dbReference type="Pfam" id="PF07980">
    <property type="entry name" value="SusD_RagB"/>
    <property type="match status" value="1"/>
</dbReference>
<evidence type="ECO:0000256" key="2">
    <source>
        <dbReference type="ARBA" id="ARBA00006275"/>
    </source>
</evidence>
<keyword evidence="3" id="KW-0732">Signal</keyword>
<evidence type="ECO:0000313" key="8">
    <source>
        <dbReference type="EMBL" id="RKR14857.1"/>
    </source>
</evidence>
<feature type="domain" description="RagB/SusD" evidence="6">
    <location>
        <begin position="258"/>
        <end position="578"/>
    </location>
</feature>
<dbReference type="AlphaFoldDB" id="A0A495EG10"/>
<comment type="subcellular location">
    <subcellularLocation>
        <location evidence="1">Cell outer membrane</location>
    </subcellularLocation>
</comment>
<proteinExistence type="inferred from homology"/>
<dbReference type="Gene3D" id="1.25.40.390">
    <property type="match status" value="1"/>
</dbReference>
<sequence length="579" mass="63891">MKNILKQFLLFTITISIFSCDDELDIPLSTLTTDDVVPSVNLVEKLVIGTYAGLEMRREAAASNWTFGGAASDDAYKGSDPGDQSEITQMEVYDVLPNNNYVRLRWNNLYEGVARANAAIGVVKSGLESGAIGESDANTALGELRFLRGFFHFQLKMTYGNIPYIDENTTETPANTSDVWPNIEDDFQYAIDNLDVEAKRYGGATQWNSKAYLAKVHMYQLDYTAAKPLLDDIINNGPYDLMPSFHQNFNYAYNNNIETVFSVQYAVNDGAGSGQGNGNEGDELNYPHSASPFGCCGFYQPTHDLVNAYLTDANGLPLTTPPSDPANYVSNVDPNDIVGGVPRNVPVEDPVAGTSIFPEETRNLDPRLDWTVARTGIPLFDRGDFMLAWARDPANGGPYYSKKLLWSQVDDGLARVAGGWGQNISTIQTNLIRYSEILLWRAEIAASETDLLTAVTLVDRVRARNTDPENWVKESDGVTNAANYAIGLYSNNGGFPDATFAMNAVIHEYRIETAMEGHRFFDLVRRGENIAKQVLDGYTSRPQFRGYLNGVSFPATRGIYPIPQEVVDLSGGTVQQNAY</sequence>
<keyword evidence="9" id="KW-1185">Reference proteome</keyword>
<dbReference type="InterPro" id="IPR033985">
    <property type="entry name" value="SusD-like_N"/>
</dbReference>
<feature type="domain" description="SusD-like N-terminal" evidence="7">
    <location>
        <begin position="60"/>
        <end position="217"/>
    </location>
</feature>
<comment type="caution">
    <text evidence="8">The sequence shown here is derived from an EMBL/GenBank/DDBJ whole genome shotgun (WGS) entry which is preliminary data.</text>
</comment>
<evidence type="ECO:0000259" key="6">
    <source>
        <dbReference type="Pfam" id="PF07980"/>
    </source>
</evidence>
<dbReference type="InterPro" id="IPR012944">
    <property type="entry name" value="SusD_RagB_dom"/>
</dbReference>
<reference evidence="8 9" key="1">
    <citation type="submission" date="2018-10" db="EMBL/GenBank/DDBJ databases">
        <title>Genomic Encyclopedia of Archaeal and Bacterial Type Strains, Phase II (KMG-II): from individual species to whole genera.</title>
        <authorList>
            <person name="Goeker M."/>
        </authorList>
    </citation>
    <scope>NUCLEOTIDE SEQUENCE [LARGE SCALE GENOMIC DNA]</scope>
    <source>
        <strain evidence="8 9">DSM 25230</strain>
    </source>
</reference>
<protein>
    <submittedName>
        <fullName evidence="8">Putative outer membrane starch-binding protein</fullName>
    </submittedName>
</protein>
<dbReference type="Pfam" id="PF14322">
    <property type="entry name" value="SusD-like_3"/>
    <property type="match status" value="1"/>
</dbReference>
<comment type="similarity">
    <text evidence="2">Belongs to the SusD family.</text>
</comment>
<dbReference type="PROSITE" id="PS51257">
    <property type="entry name" value="PROKAR_LIPOPROTEIN"/>
    <property type="match status" value="1"/>
</dbReference>
<evidence type="ECO:0000256" key="4">
    <source>
        <dbReference type="ARBA" id="ARBA00023136"/>
    </source>
</evidence>
<dbReference type="OrthoDB" id="5694214at2"/>
<keyword evidence="4" id="KW-0472">Membrane</keyword>
<dbReference type="GO" id="GO:0009279">
    <property type="term" value="C:cell outer membrane"/>
    <property type="evidence" value="ECO:0007669"/>
    <property type="project" value="UniProtKB-SubCell"/>
</dbReference>
<evidence type="ECO:0000256" key="5">
    <source>
        <dbReference type="ARBA" id="ARBA00023237"/>
    </source>
</evidence>
<dbReference type="RefSeq" id="WP_121064433.1">
    <property type="nucleotide sequence ID" value="NZ_RBIQ01000007.1"/>
</dbReference>
<name>A0A495EG10_9FLAO</name>
<dbReference type="EMBL" id="RBIQ01000007">
    <property type="protein sequence ID" value="RKR14857.1"/>
    <property type="molecule type" value="Genomic_DNA"/>
</dbReference>
<keyword evidence="5" id="KW-0998">Cell outer membrane</keyword>
<evidence type="ECO:0000259" key="7">
    <source>
        <dbReference type="Pfam" id="PF14322"/>
    </source>
</evidence>
<evidence type="ECO:0000313" key="9">
    <source>
        <dbReference type="Proteomes" id="UP000269412"/>
    </source>
</evidence>